<evidence type="ECO:0000313" key="6">
    <source>
        <dbReference type="Proteomes" id="UP000076947"/>
    </source>
</evidence>
<evidence type="ECO:0000256" key="2">
    <source>
        <dbReference type="ARBA" id="ARBA00022576"/>
    </source>
</evidence>
<dbReference type="InterPro" id="IPR004839">
    <property type="entry name" value="Aminotransferase_I/II_large"/>
</dbReference>
<comment type="cofactor">
    <cofactor evidence="1">
        <name>pyridoxal 5'-phosphate</name>
        <dbReference type="ChEBI" id="CHEBI:597326"/>
    </cofactor>
</comment>
<dbReference type="OrthoDB" id="9813612at2"/>
<evidence type="ECO:0000313" key="5">
    <source>
        <dbReference type="EMBL" id="OAH32677.1"/>
    </source>
</evidence>
<dbReference type="InterPro" id="IPR019880">
    <property type="entry name" value="OxyQ"/>
</dbReference>
<dbReference type="EMBL" id="LSTQ01000001">
    <property type="protein sequence ID" value="OAH32677.1"/>
    <property type="molecule type" value="Genomic_DNA"/>
</dbReference>
<gene>
    <name evidence="5" type="ORF">AYJ05_03205</name>
</gene>
<keyword evidence="2" id="KW-0032">Aminotransferase</keyword>
<dbReference type="InterPro" id="IPR015424">
    <property type="entry name" value="PyrdxlP-dep_Trfase"/>
</dbReference>
<dbReference type="GO" id="GO:0030170">
    <property type="term" value="F:pyridoxal phosphate binding"/>
    <property type="evidence" value="ECO:0007669"/>
    <property type="project" value="InterPro"/>
</dbReference>
<dbReference type="STRING" id="1705.CA21670_07675"/>
<organism evidence="5 6">
    <name type="scientific">Corynebacterium stationis</name>
    <dbReference type="NCBI Taxonomy" id="1705"/>
    <lineage>
        <taxon>Bacteria</taxon>
        <taxon>Bacillati</taxon>
        <taxon>Actinomycetota</taxon>
        <taxon>Actinomycetes</taxon>
        <taxon>Mycobacteriales</taxon>
        <taxon>Corynebacteriaceae</taxon>
        <taxon>Corynebacterium</taxon>
    </lineage>
</organism>
<evidence type="ECO:0000256" key="1">
    <source>
        <dbReference type="ARBA" id="ARBA00001933"/>
    </source>
</evidence>
<dbReference type="RefSeq" id="WP_066837351.1">
    <property type="nucleotide sequence ID" value="NZ_CAJUDP010000027.1"/>
</dbReference>
<keyword evidence="6" id="KW-1185">Reference proteome</keyword>
<evidence type="ECO:0000256" key="3">
    <source>
        <dbReference type="ARBA" id="ARBA00022679"/>
    </source>
</evidence>
<accession>A0A177IV26</accession>
<comment type="caution">
    <text evidence="5">The sequence shown here is derived from an EMBL/GenBank/DDBJ whole genome shotgun (WGS) entry which is preliminary data.</text>
</comment>
<dbReference type="Gene3D" id="3.90.1150.10">
    <property type="entry name" value="Aspartate Aminotransferase, domain 1"/>
    <property type="match status" value="1"/>
</dbReference>
<name>A0A177IV26_9CORY</name>
<dbReference type="Proteomes" id="UP000076947">
    <property type="component" value="Unassembled WGS sequence"/>
</dbReference>
<dbReference type="InterPro" id="IPR050881">
    <property type="entry name" value="LL-DAP_aminotransferase"/>
</dbReference>
<dbReference type="InterPro" id="IPR015421">
    <property type="entry name" value="PyrdxlP-dep_Trfase_major"/>
</dbReference>
<protein>
    <submittedName>
        <fullName evidence="5">Succinyldiaminopimelate transaminase</fullName>
    </submittedName>
</protein>
<dbReference type="AlphaFoldDB" id="A0A177IV26"/>
<dbReference type="NCBIfam" id="TIGR03539">
    <property type="entry name" value="DapC_actino"/>
    <property type="match status" value="1"/>
</dbReference>
<dbReference type="PANTHER" id="PTHR42832">
    <property type="entry name" value="AMINO ACID AMINOTRANSFERASE"/>
    <property type="match status" value="1"/>
</dbReference>
<evidence type="ECO:0000259" key="4">
    <source>
        <dbReference type="Pfam" id="PF00155"/>
    </source>
</evidence>
<dbReference type="CDD" id="cd00609">
    <property type="entry name" value="AAT_like"/>
    <property type="match status" value="1"/>
</dbReference>
<proteinExistence type="predicted"/>
<dbReference type="Gene3D" id="3.40.640.10">
    <property type="entry name" value="Type I PLP-dependent aspartate aminotransferase-like (Major domain)"/>
    <property type="match status" value="1"/>
</dbReference>
<dbReference type="InterPro" id="IPR015422">
    <property type="entry name" value="PyrdxlP-dep_Trfase_small"/>
</dbReference>
<dbReference type="PANTHER" id="PTHR42832:SF3">
    <property type="entry name" value="L-GLUTAMINE--4-(METHYLSULFANYL)-2-OXOBUTANOATE AMINOTRANSFERASE"/>
    <property type="match status" value="1"/>
</dbReference>
<reference evidence="6" key="1">
    <citation type="submission" date="2016-02" db="EMBL/GenBank/DDBJ databases">
        <authorList>
            <person name="Kaur G."/>
            <person name="Nair G.R."/>
            <person name="Mayilraj S."/>
        </authorList>
    </citation>
    <scope>NUCLEOTIDE SEQUENCE [LARGE SCALE GENOMIC DNA]</scope>
    <source>
        <strain evidence="6">GA-15</strain>
    </source>
</reference>
<dbReference type="GO" id="GO:0008483">
    <property type="term" value="F:transaminase activity"/>
    <property type="evidence" value="ECO:0007669"/>
    <property type="project" value="UniProtKB-KW"/>
</dbReference>
<dbReference type="SUPFAM" id="SSF53383">
    <property type="entry name" value="PLP-dependent transferases"/>
    <property type="match status" value="1"/>
</dbReference>
<dbReference type="Pfam" id="PF00155">
    <property type="entry name" value="Aminotran_1_2"/>
    <property type="match status" value="1"/>
</dbReference>
<keyword evidence="3" id="KW-0808">Transferase</keyword>
<feature type="domain" description="Aminotransferase class I/classII large" evidence="4">
    <location>
        <begin position="32"/>
        <end position="364"/>
    </location>
</feature>
<sequence>MTRTPLGSVLPDFPWNSLAEAKAKAASHPEGIVDLSVGTPVDEVSPSVQLALSSAASLSGYPQTMGTPELREAISSALERRYEIVGLGDKSVLPVVGTKEAIAWLPTLLGLRGETVVIPSVAYPTYEVGAKIAGAEIIRADDPADFQDAALVFINSPSNPTGKVLSVDELRAIVAWARENNAIVASDECYMALAWEDDHPPVSILDPRVTDGDMTGLIAMHSLSKSANMASYRAGFFAGDAELIAELLEVRKHAGLMVPGPVQAAMVAALNDDATEALQVHRYALRRAKLMRALSDVGFVIQHSEAGMYLWATSGNNCRDDVAWLADLGILVAPGDFYGEVGERFIRVGLNGTDERIDAACARLTAAGQRN</sequence>